<evidence type="ECO:0000313" key="1">
    <source>
        <dbReference type="EMBL" id="KAJ8305396.1"/>
    </source>
</evidence>
<name>A0ABQ9ENC1_TEGGR</name>
<organism evidence="1 2">
    <name type="scientific">Tegillarca granosa</name>
    <name type="common">Malaysian cockle</name>
    <name type="synonym">Anadara granosa</name>
    <dbReference type="NCBI Taxonomy" id="220873"/>
    <lineage>
        <taxon>Eukaryota</taxon>
        <taxon>Metazoa</taxon>
        <taxon>Spiralia</taxon>
        <taxon>Lophotrochozoa</taxon>
        <taxon>Mollusca</taxon>
        <taxon>Bivalvia</taxon>
        <taxon>Autobranchia</taxon>
        <taxon>Pteriomorphia</taxon>
        <taxon>Arcoida</taxon>
        <taxon>Arcoidea</taxon>
        <taxon>Arcidae</taxon>
        <taxon>Tegillarca</taxon>
    </lineage>
</organism>
<dbReference type="EMBL" id="JARBDR010000813">
    <property type="protein sequence ID" value="KAJ8305396.1"/>
    <property type="molecule type" value="Genomic_DNA"/>
</dbReference>
<comment type="caution">
    <text evidence="1">The sequence shown here is derived from an EMBL/GenBank/DDBJ whole genome shotgun (WGS) entry which is preliminary data.</text>
</comment>
<evidence type="ECO:0000313" key="2">
    <source>
        <dbReference type="Proteomes" id="UP001217089"/>
    </source>
</evidence>
<proteinExistence type="predicted"/>
<keyword evidence="2" id="KW-1185">Reference proteome</keyword>
<reference evidence="1 2" key="1">
    <citation type="submission" date="2022-12" db="EMBL/GenBank/DDBJ databases">
        <title>Chromosome-level genome of Tegillarca granosa.</title>
        <authorList>
            <person name="Kim J."/>
        </authorList>
    </citation>
    <scope>NUCLEOTIDE SEQUENCE [LARGE SCALE GENOMIC DNA]</scope>
    <source>
        <strain evidence="1">Teg-2019</strain>
        <tissue evidence="1">Adductor muscle</tissue>
    </source>
</reference>
<dbReference type="Proteomes" id="UP001217089">
    <property type="component" value="Unassembled WGS sequence"/>
</dbReference>
<sequence length="158" mass="16952">MTACFTDWLASYPMNNMFGFLNKIFILFITATPQEVSPPHQETVSAETKRITKRMISPPPESKNRLSKKVASITCVTALHSGDEVDFRTLEQSAQILVTVKQENIAPKGAVAVSKGLLSKDGAKKLCGEGFSVTTITQSQAVFGDGDLSSIDSAIGLG</sequence>
<accession>A0ABQ9ENC1</accession>
<protein>
    <submittedName>
        <fullName evidence="1">Uncharacterized protein</fullName>
    </submittedName>
</protein>
<gene>
    <name evidence="1" type="ORF">KUTeg_015941</name>
</gene>